<feature type="repeat" description="WD" evidence="3">
    <location>
        <begin position="372"/>
        <end position="413"/>
    </location>
</feature>
<name>A0ABV4WHY9_9CYAN</name>
<evidence type="ECO:0000313" key="7">
    <source>
        <dbReference type="Proteomes" id="UP001576780"/>
    </source>
</evidence>
<dbReference type="CDD" id="cd14014">
    <property type="entry name" value="STKc_PknB_like"/>
    <property type="match status" value="1"/>
</dbReference>
<dbReference type="InterPro" id="IPR015943">
    <property type="entry name" value="WD40/YVTN_repeat-like_dom_sf"/>
</dbReference>
<dbReference type="InterPro" id="IPR019775">
    <property type="entry name" value="WD40_repeat_CS"/>
</dbReference>
<feature type="domain" description="Protein kinase" evidence="5">
    <location>
        <begin position="34"/>
        <end position="296"/>
    </location>
</feature>
<dbReference type="Proteomes" id="UP001576780">
    <property type="component" value="Unassembled WGS sequence"/>
</dbReference>
<keyword evidence="6" id="KW-0808">Transferase</keyword>
<protein>
    <submittedName>
        <fullName evidence="6">Protein kinase</fullName>
    </submittedName>
</protein>
<keyword evidence="4" id="KW-0067">ATP-binding</keyword>
<feature type="repeat" description="WD" evidence="3">
    <location>
        <begin position="323"/>
        <end position="364"/>
    </location>
</feature>
<evidence type="ECO:0000256" key="1">
    <source>
        <dbReference type="ARBA" id="ARBA00022574"/>
    </source>
</evidence>
<dbReference type="PROSITE" id="PS00107">
    <property type="entry name" value="PROTEIN_KINASE_ATP"/>
    <property type="match status" value="1"/>
</dbReference>
<gene>
    <name evidence="6" type="ORF">ACE1CA_09080</name>
</gene>
<dbReference type="NCBIfam" id="NF045510">
    <property type="entry name" value="4Cys_prefix_kin"/>
    <property type="match status" value="1"/>
</dbReference>
<dbReference type="SMART" id="SM00220">
    <property type="entry name" value="S_TKc"/>
    <property type="match status" value="1"/>
</dbReference>
<dbReference type="CDD" id="cd00200">
    <property type="entry name" value="WD40"/>
    <property type="match status" value="1"/>
</dbReference>
<evidence type="ECO:0000256" key="2">
    <source>
        <dbReference type="ARBA" id="ARBA00022737"/>
    </source>
</evidence>
<evidence type="ECO:0000313" key="6">
    <source>
        <dbReference type="EMBL" id="MFB2834672.1"/>
    </source>
</evidence>
<keyword evidence="4" id="KW-0547">Nucleotide-binding</keyword>
<keyword evidence="1 3" id="KW-0853">WD repeat</keyword>
<dbReference type="SMART" id="SM00320">
    <property type="entry name" value="WD40"/>
    <property type="match status" value="7"/>
</dbReference>
<dbReference type="SUPFAM" id="SSF56112">
    <property type="entry name" value="Protein kinase-like (PK-like)"/>
    <property type="match status" value="1"/>
</dbReference>
<reference evidence="6 7" key="1">
    <citation type="submission" date="2024-09" db="EMBL/GenBank/DDBJ databases">
        <title>Floridaenema gen nov. (Aerosakkonemataceae, Aerosakkonematales ord. nov., Cyanobacteria) from benthic tropical and subtropical fresh waters, with the description of four new species.</title>
        <authorList>
            <person name="Moretto J.A."/>
            <person name="Berthold D.E."/>
            <person name="Lefler F.W."/>
            <person name="Huang I.-S."/>
            <person name="Laughinghouse H. IV."/>
        </authorList>
    </citation>
    <scope>NUCLEOTIDE SEQUENCE [LARGE SCALE GENOMIC DNA]</scope>
    <source>
        <strain evidence="6 7">BLCC-F167</strain>
    </source>
</reference>
<feature type="binding site" evidence="4">
    <location>
        <position position="65"/>
    </location>
    <ligand>
        <name>ATP</name>
        <dbReference type="ChEBI" id="CHEBI:30616"/>
    </ligand>
</feature>
<dbReference type="RefSeq" id="WP_413277101.1">
    <property type="nucleotide sequence ID" value="NZ_JBHFNT010000072.1"/>
</dbReference>
<dbReference type="GO" id="GO:0016301">
    <property type="term" value="F:kinase activity"/>
    <property type="evidence" value="ECO:0007669"/>
    <property type="project" value="UniProtKB-KW"/>
</dbReference>
<evidence type="ECO:0000256" key="4">
    <source>
        <dbReference type="PROSITE-ProRule" id="PRU10141"/>
    </source>
</evidence>
<dbReference type="PANTHER" id="PTHR22847">
    <property type="entry name" value="WD40 REPEAT PROTEIN"/>
    <property type="match status" value="1"/>
</dbReference>
<dbReference type="PANTHER" id="PTHR22847:SF637">
    <property type="entry name" value="WD REPEAT DOMAIN 5B"/>
    <property type="match status" value="1"/>
</dbReference>
<sequence>MSYCLNPNCQKPQNPDNTKFCQSCGTRILLNERYRSIKLIGQGGFGRTFLAVDEHKPSKPRCVIKQFFPQAQGTNNSQKAAELFEQEAVRLDELGKHPQIPELLAHFSQDKRQYLVQEFIDGQNLAQTLAAEGTFKESQIRELLNSLLPVLEFIHSHNVIHRDIKPENIIRRPDGQLVLVDFGAAKFATGTALLKTGTVIGTPEYIAPEQARGKTVFASDLYSLGVTCIYLMTQVSPFDLFDINENAWVWRQYLVNNSVSQELSNILDKLIKNAVNQRYQSVTDIIKDLQQQQPQINTLPIASVKPNIQHSFSPKMWRCVHTITGHSASVLSIAFSPNDQFIASGSWDKTVKLWQLVTNQNGEIESSMLNTLNRHSDWVRSVAISPNNQIIASGSEDKTIKLWQISNGELLQNIRGHSDYIRCVAFSHDGTTIASGSDDKTVKRWDINTGQCIGNLRGHSNAVTCLSFSFDGNILASGSWDNTIKLWHLETGNLISTIKGHSNGVSSIAFSRDSNILVTGSWDCTIKIWQLSNQELINTLFGHSAYVSSVAISPDGQTIASGSIDNTIKLWNFSNGELICTLKGHLAAVNCVAFSPDGKFIVSGSEDTTIKIWQFD</sequence>
<dbReference type="InterPro" id="IPR036322">
    <property type="entry name" value="WD40_repeat_dom_sf"/>
</dbReference>
<proteinExistence type="predicted"/>
<evidence type="ECO:0000256" key="3">
    <source>
        <dbReference type="PROSITE-ProRule" id="PRU00221"/>
    </source>
</evidence>
<dbReference type="InterPro" id="IPR020472">
    <property type="entry name" value="WD40_PAC1"/>
</dbReference>
<dbReference type="InterPro" id="IPR011009">
    <property type="entry name" value="Kinase-like_dom_sf"/>
</dbReference>
<feature type="repeat" description="WD" evidence="3">
    <location>
        <begin position="582"/>
        <end position="616"/>
    </location>
</feature>
<feature type="repeat" description="WD" evidence="3">
    <location>
        <begin position="540"/>
        <end position="581"/>
    </location>
</feature>
<dbReference type="InterPro" id="IPR017441">
    <property type="entry name" value="Protein_kinase_ATP_BS"/>
</dbReference>
<dbReference type="Gene3D" id="1.10.510.10">
    <property type="entry name" value="Transferase(Phosphotransferase) domain 1"/>
    <property type="match status" value="1"/>
</dbReference>
<feature type="repeat" description="WD" evidence="3">
    <location>
        <begin position="498"/>
        <end position="539"/>
    </location>
</feature>
<feature type="repeat" description="WD" evidence="3">
    <location>
        <begin position="456"/>
        <end position="497"/>
    </location>
</feature>
<dbReference type="PROSITE" id="PS50294">
    <property type="entry name" value="WD_REPEATS_REGION"/>
    <property type="match status" value="7"/>
</dbReference>
<comment type="caution">
    <text evidence="6">The sequence shown here is derived from an EMBL/GenBank/DDBJ whole genome shotgun (WGS) entry which is preliminary data.</text>
</comment>
<dbReference type="PROSITE" id="PS50082">
    <property type="entry name" value="WD_REPEATS_2"/>
    <property type="match status" value="7"/>
</dbReference>
<feature type="repeat" description="WD" evidence="3">
    <location>
        <begin position="414"/>
        <end position="455"/>
    </location>
</feature>
<organism evidence="6 7">
    <name type="scientific">Floridaenema evergladense BLCC-F167</name>
    <dbReference type="NCBI Taxonomy" id="3153639"/>
    <lineage>
        <taxon>Bacteria</taxon>
        <taxon>Bacillati</taxon>
        <taxon>Cyanobacteriota</taxon>
        <taxon>Cyanophyceae</taxon>
        <taxon>Oscillatoriophycideae</taxon>
        <taxon>Aerosakkonematales</taxon>
        <taxon>Aerosakkonemataceae</taxon>
        <taxon>Floridanema</taxon>
        <taxon>Floridanema evergladense</taxon>
    </lineage>
</organism>
<dbReference type="InterPro" id="IPR000719">
    <property type="entry name" value="Prot_kinase_dom"/>
</dbReference>
<dbReference type="Gene3D" id="2.130.10.10">
    <property type="entry name" value="YVTN repeat-like/Quinoprotein amine dehydrogenase"/>
    <property type="match status" value="3"/>
</dbReference>
<dbReference type="Pfam" id="PF00069">
    <property type="entry name" value="Pkinase"/>
    <property type="match status" value="1"/>
</dbReference>
<dbReference type="InterPro" id="IPR001680">
    <property type="entry name" value="WD40_rpt"/>
</dbReference>
<dbReference type="Gene3D" id="3.30.200.20">
    <property type="entry name" value="Phosphorylase Kinase, domain 1"/>
    <property type="match status" value="1"/>
</dbReference>
<keyword evidence="7" id="KW-1185">Reference proteome</keyword>
<dbReference type="EMBL" id="JBHFNT010000072">
    <property type="protein sequence ID" value="MFB2834672.1"/>
    <property type="molecule type" value="Genomic_DNA"/>
</dbReference>
<evidence type="ECO:0000259" key="5">
    <source>
        <dbReference type="PROSITE" id="PS50011"/>
    </source>
</evidence>
<keyword evidence="6" id="KW-0418">Kinase</keyword>
<dbReference type="PROSITE" id="PS00678">
    <property type="entry name" value="WD_REPEATS_1"/>
    <property type="match status" value="1"/>
</dbReference>
<keyword evidence="2" id="KW-0677">Repeat</keyword>
<dbReference type="SUPFAM" id="SSF50978">
    <property type="entry name" value="WD40 repeat-like"/>
    <property type="match status" value="1"/>
</dbReference>
<dbReference type="PRINTS" id="PR00320">
    <property type="entry name" value="GPROTEINBRPT"/>
</dbReference>
<dbReference type="Pfam" id="PF00400">
    <property type="entry name" value="WD40"/>
    <property type="match status" value="7"/>
</dbReference>
<dbReference type="PROSITE" id="PS50011">
    <property type="entry name" value="PROTEIN_KINASE_DOM"/>
    <property type="match status" value="1"/>
</dbReference>
<accession>A0ABV4WHY9</accession>